<organism evidence="3">
    <name type="scientific">Brassica campestris</name>
    <name type="common">Field mustard</name>
    <dbReference type="NCBI Taxonomy" id="3711"/>
    <lineage>
        <taxon>Eukaryota</taxon>
        <taxon>Viridiplantae</taxon>
        <taxon>Streptophyta</taxon>
        <taxon>Embryophyta</taxon>
        <taxon>Tracheophyta</taxon>
        <taxon>Spermatophyta</taxon>
        <taxon>Magnoliopsida</taxon>
        <taxon>eudicotyledons</taxon>
        <taxon>Gunneridae</taxon>
        <taxon>Pentapetalae</taxon>
        <taxon>rosids</taxon>
        <taxon>malvids</taxon>
        <taxon>Brassicales</taxon>
        <taxon>Brassicaceae</taxon>
        <taxon>Brassiceae</taxon>
        <taxon>Brassica</taxon>
    </lineage>
</organism>
<feature type="compositionally biased region" description="Pro residues" evidence="1">
    <location>
        <begin position="60"/>
        <end position="72"/>
    </location>
</feature>
<feature type="chain" id="PRO_5018161101" evidence="2">
    <location>
        <begin position="16"/>
        <end position="337"/>
    </location>
</feature>
<feature type="region of interest" description="Disordered" evidence="1">
    <location>
        <begin position="24"/>
        <end position="290"/>
    </location>
</feature>
<gene>
    <name evidence="3" type="ORF">BRAA02T05958Z</name>
</gene>
<proteinExistence type="predicted"/>
<dbReference type="EMBL" id="LR031573">
    <property type="protein sequence ID" value="VDC86720.1"/>
    <property type="molecule type" value="Genomic_DNA"/>
</dbReference>
<feature type="compositionally biased region" description="Pro residues" evidence="1">
    <location>
        <begin position="112"/>
        <end position="129"/>
    </location>
</feature>
<evidence type="ECO:0000313" key="3">
    <source>
        <dbReference type="EMBL" id="VDC86720.1"/>
    </source>
</evidence>
<keyword evidence="2" id="KW-0732">Signal</keyword>
<dbReference type="AlphaFoldDB" id="A0A3P6AN37"/>
<protein>
    <submittedName>
        <fullName evidence="3">Uncharacterized protein</fullName>
    </submittedName>
</protein>
<feature type="compositionally biased region" description="Low complexity" evidence="1">
    <location>
        <begin position="164"/>
        <end position="184"/>
    </location>
</feature>
<feature type="compositionally biased region" description="Basic and acidic residues" evidence="1">
    <location>
        <begin position="245"/>
        <end position="254"/>
    </location>
</feature>
<evidence type="ECO:0000256" key="1">
    <source>
        <dbReference type="SAM" id="MobiDB-lite"/>
    </source>
</evidence>
<feature type="signal peptide" evidence="2">
    <location>
        <begin position="1"/>
        <end position="15"/>
    </location>
</feature>
<name>A0A3P6AN37_BRACM</name>
<reference evidence="3" key="1">
    <citation type="submission" date="2018-11" db="EMBL/GenBank/DDBJ databases">
        <authorList>
            <consortium name="Genoscope - CEA"/>
            <person name="William W."/>
        </authorList>
    </citation>
    <scope>NUCLEOTIDE SEQUENCE</scope>
</reference>
<feature type="region of interest" description="Disordered" evidence="1">
    <location>
        <begin position="312"/>
        <end position="337"/>
    </location>
</feature>
<feature type="compositionally biased region" description="Low complexity" evidence="1">
    <location>
        <begin position="95"/>
        <end position="111"/>
    </location>
</feature>
<evidence type="ECO:0000256" key="2">
    <source>
        <dbReference type="SAM" id="SignalP"/>
    </source>
</evidence>
<sequence length="337" mass="34881">MEILMFLVRIYLVSSVLVAASSSGLDLLSPSSSPPPPLPETSKGFGEVPISSPESHKPGNAPPPKASLPSSPPLADVAAPPPSYSSGTKAPNREPIVSVPSAPGPVSSPVSDIPPFPSVALPQPTPSIVPPRNASNKKPVAPVASPPTISVDISPPVIPKLPHSRSPAVPTSSPTRTSPTTLPAFPIESPAGDNRSHVAAPSNETAKPLPTLPHKDSPTSTAPSPPKFNGHSHHTSSSPPLNHLHHQEPKKIKDSPPPPPPKMSNRPISSSMHPISIAPSPSPTQGLLPPLLKLFPTTHRQNLIAKLSFISPKAFPLRSSSKPLKTPTSSSTPSSSP</sequence>
<feature type="compositionally biased region" description="Low complexity" evidence="1">
    <location>
        <begin position="319"/>
        <end position="337"/>
    </location>
</feature>
<accession>A0A3P6AN37</accession>